<evidence type="ECO:0000313" key="2">
    <source>
        <dbReference type="Proteomes" id="UP000276776"/>
    </source>
</evidence>
<accession>A0A0N5CP24</accession>
<dbReference type="WBParaSite" id="TCLT_0000195501-mRNA-1">
    <property type="protein sequence ID" value="TCLT_0000195501-mRNA-1"/>
    <property type="gene ID" value="TCLT_0000195501"/>
</dbReference>
<name>A0A0N5CP24_THECL</name>
<organism evidence="3">
    <name type="scientific">Thelazia callipaeda</name>
    <name type="common">Oriental eyeworm</name>
    <name type="synonym">Parasitic nematode</name>
    <dbReference type="NCBI Taxonomy" id="103827"/>
    <lineage>
        <taxon>Eukaryota</taxon>
        <taxon>Metazoa</taxon>
        <taxon>Ecdysozoa</taxon>
        <taxon>Nematoda</taxon>
        <taxon>Chromadorea</taxon>
        <taxon>Rhabditida</taxon>
        <taxon>Spirurina</taxon>
        <taxon>Spiruromorpha</taxon>
        <taxon>Thelazioidea</taxon>
        <taxon>Thelaziidae</taxon>
        <taxon>Thelazia</taxon>
    </lineage>
</organism>
<evidence type="ECO:0000313" key="1">
    <source>
        <dbReference type="EMBL" id="VDM97668.1"/>
    </source>
</evidence>
<keyword evidence="2" id="KW-1185">Reference proteome</keyword>
<dbReference type="Proteomes" id="UP000276776">
    <property type="component" value="Unassembled WGS sequence"/>
</dbReference>
<reference evidence="3" key="1">
    <citation type="submission" date="2017-02" db="UniProtKB">
        <authorList>
            <consortium name="WormBaseParasite"/>
        </authorList>
    </citation>
    <scope>IDENTIFICATION</scope>
</reference>
<sequence length="250" mass="27783">MPDNDAEEIEFESDNRRLHLQLGLQVRSKTASCGSSTEMRGAMQSRTRRILSLWYRDKLMEKNHSIFIACDLSIIRIVSRAKSVGTKSSCDGQVKEWNSVGRRETCLNLFPNFTHVISLFAAIFVPHHFGNMLSCSCSAPSHSSPLATLLVPGSLKPNHDRKNLSTTSSNKIEKNLESLTDRRADDDRHGASRNHLFTCHADTPLYCFISFTSNSARELLIIIGKIPDGHIAPSPNSCSLLAFLSVSSLH</sequence>
<proteinExistence type="predicted"/>
<dbReference type="AlphaFoldDB" id="A0A0N5CP24"/>
<reference evidence="1 2" key="2">
    <citation type="submission" date="2018-11" db="EMBL/GenBank/DDBJ databases">
        <authorList>
            <consortium name="Pathogen Informatics"/>
        </authorList>
    </citation>
    <scope>NUCLEOTIDE SEQUENCE [LARGE SCALE GENOMIC DNA]</scope>
</reference>
<evidence type="ECO:0000313" key="3">
    <source>
        <dbReference type="WBParaSite" id="TCLT_0000195501-mRNA-1"/>
    </source>
</evidence>
<protein>
    <submittedName>
        <fullName evidence="1 3">Uncharacterized protein</fullName>
    </submittedName>
</protein>
<dbReference type="EMBL" id="UYYF01000319">
    <property type="protein sequence ID" value="VDM97668.1"/>
    <property type="molecule type" value="Genomic_DNA"/>
</dbReference>
<gene>
    <name evidence="1" type="ORF">TCLT_LOCUS1956</name>
</gene>